<proteinExistence type="predicted"/>
<dbReference type="GO" id="GO:0004355">
    <property type="term" value="F:glutamate synthase (NADPH) activity"/>
    <property type="evidence" value="ECO:0007669"/>
    <property type="project" value="UniProtKB-EC"/>
</dbReference>
<dbReference type="Gene3D" id="3.50.50.60">
    <property type="entry name" value="FAD/NAD(P)-binding domain"/>
    <property type="match status" value="2"/>
</dbReference>
<evidence type="ECO:0000256" key="2">
    <source>
        <dbReference type="ARBA" id="ARBA00023002"/>
    </source>
</evidence>
<dbReference type="PRINTS" id="PR00419">
    <property type="entry name" value="ADXRDTASE"/>
</dbReference>
<protein>
    <submittedName>
        <fullName evidence="7">Glutamate synthase subunit beta</fullName>
        <ecNumber evidence="7">1.4.1.13</ecNumber>
    </submittedName>
</protein>
<dbReference type="SUPFAM" id="SSF46548">
    <property type="entry name" value="alpha-helical ferredoxin"/>
    <property type="match status" value="1"/>
</dbReference>
<dbReference type="EC" id="1.4.1.13" evidence="7"/>
<dbReference type="GO" id="GO:0006537">
    <property type="term" value="P:glutamate biosynthetic process"/>
    <property type="evidence" value="ECO:0007669"/>
    <property type="project" value="UniProtKB-KW"/>
</dbReference>
<dbReference type="Gene3D" id="1.10.1060.10">
    <property type="entry name" value="Alpha-helical ferredoxin"/>
    <property type="match status" value="1"/>
</dbReference>
<keyword evidence="3" id="KW-0314">Glutamate biosynthesis</keyword>
<dbReference type="InterPro" id="IPR006005">
    <property type="entry name" value="Glut_synth_ssu1"/>
</dbReference>
<feature type="domain" description="Dihydroprymidine dehydrogenase" evidence="6">
    <location>
        <begin position="87"/>
        <end position="161"/>
    </location>
</feature>
<gene>
    <name evidence="7" type="primary">gltD</name>
    <name evidence="7" type="ORF">Helico4rc_2550</name>
</gene>
<feature type="domain" description="FAD/NAD(P)-binding" evidence="5">
    <location>
        <begin position="176"/>
        <end position="345"/>
    </location>
</feature>
<dbReference type="AlphaFoldDB" id="A0A650F2X6"/>
<evidence type="ECO:0000259" key="6">
    <source>
        <dbReference type="Pfam" id="PF14691"/>
    </source>
</evidence>
<evidence type="ECO:0000313" key="7">
    <source>
        <dbReference type="EMBL" id="QGT50135.1"/>
    </source>
</evidence>
<dbReference type="EMBL" id="MN577567">
    <property type="protein sequence ID" value="QGT50135.1"/>
    <property type="molecule type" value="Genomic_DNA"/>
</dbReference>
<dbReference type="PANTHER" id="PTHR43100">
    <property type="entry name" value="GLUTAMATE SYNTHASE [NADPH] SMALL CHAIN"/>
    <property type="match status" value="1"/>
</dbReference>
<dbReference type="GO" id="GO:0016639">
    <property type="term" value="F:oxidoreductase activity, acting on the CH-NH2 group of donors, NAD or NADP as acceptor"/>
    <property type="evidence" value="ECO:0007669"/>
    <property type="project" value="InterPro"/>
</dbReference>
<dbReference type="InterPro" id="IPR009051">
    <property type="entry name" value="Helical_ferredxn"/>
</dbReference>
<dbReference type="InterPro" id="IPR036188">
    <property type="entry name" value="FAD/NAD-bd_sf"/>
</dbReference>
<evidence type="ECO:0000256" key="3">
    <source>
        <dbReference type="ARBA" id="ARBA00023164"/>
    </source>
</evidence>
<dbReference type="InterPro" id="IPR051394">
    <property type="entry name" value="Glutamate_Synthase"/>
</dbReference>
<dbReference type="Pfam" id="PF07992">
    <property type="entry name" value="Pyr_redox_2"/>
    <property type="match status" value="2"/>
</dbReference>
<dbReference type="SUPFAM" id="SSF51971">
    <property type="entry name" value="Nucleotide-binding domain"/>
    <property type="match status" value="2"/>
</dbReference>
<keyword evidence="1" id="KW-0028">Amino-acid biosynthesis</keyword>
<dbReference type="Pfam" id="PF14691">
    <property type="entry name" value="Fer4_20"/>
    <property type="match status" value="1"/>
</dbReference>
<name>A0A650F2X6_9HELI</name>
<accession>A0A650F2X6</accession>
<keyword evidence="2 7" id="KW-0560">Oxidoreductase</keyword>
<evidence type="ECO:0000259" key="5">
    <source>
        <dbReference type="Pfam" id="PF07992"/>
    </source>
</evidence>
<reference evidence="7" key="1">
    <citation type="journal article" date="2020" name="J. ISSAAS">
        <title>Lactobacilli and other gastrointestinal microbiota of Peromyscus leucopus, reservoir host for agents of Lyme disease and other zoonoses in North America.</title>
        <authorList>
            <person name="Milovic A."/>
            <person name="Bassam K."/>
            <person name="Shao H."/>
            <person name="Chatzistamou I."/>
            <person name="Tufts D.M."/>
            <person name="Diuk-Wasser M."/>
            <person name="Barbour A.G."/>
        </authorList>
    </citation>
    <scope>NUCLEOTIDE SEQUENCE</scope>
    <source>
        <strain evidence="7">LL4</strain>
    </source>
</reference>
<comment type="pathway">
    <text evidence="4">Amino-acid biosynthesis.</text>
</comment>
<evidence type="ECO:0000256" key="1">
    <source>
        <dbReference type="ARBA" id="ARBA00022605"/>
    </source>
</evidence>
<dbReference type="GO" id="GO:0051536">
    <property type="term" value="F:iron-sulfur cluster binding"/>
    <property type="evidence" value="ECO:0007669"/>
    <property type="project" value="InterPro"/>
</dbReference>
<dbReference type="NCBIfam" id="TIGR01317">
    <property type="entry name" value="GOGAT_sm_gam"/>
    <property type="match status" value="1"/>
</dbReference>
<organism evidence="7">
    <name type="scientific">uncultured Helicobacter sp</name>
    <dbReference type="NCBI Taxonomy" id="175537"/>
    <lineage>
        <taxon>Bacteria</taxon>
        <taxon>Pseudomonadati</taxon>
        <taxon>Campylobacterota</taxon>
        <taxon>Epsilonproteobacteria</taxon>
        <taxon>Campylobacterales</taxon>
        <taxon>Helicobacteraceae</taxon>
        <taxon>Helicobacter</taxon>
        <taxon>environmental samples</taxon>
    </lineage>
</organism>
<dbReference type="PANTHER" id="PTHR43100:SF3">
    <property type="entry name" value="FAD_NAD(P)-BINDING DOMAIN-CONTAINING PROTEIN"/>
    <property type="match status" value="1"/>
</dbReference>
<feature type="domain" description="FAD/NAD(P)-binding" evidence="5">
    <location>
        <begin position="420"/>
        <end position="492"/>
    </location>
</feature>
<sequence length="517" mass="57388">MGKPRGFLEDARTEAKALAPKERVKNYQEFYVPLSKKDQQIQAGRCMNCGVAFCHTGIIAPSQKTTQPYGVIGCTQTSNQRIVGGEVGCPLHNLIPEWNDLIYKGHWEQAYDRLNLTNPFPEFTGRVCPAPCEDSCVCAINGESVTIKANELAIIENAYKNKLVTPYKPINRSDKKIAIIGSGPAGLACAWELNQYGYQVVVFERSDRIGGLLMYGIPDMKLDKSVIERRVKMMRESGIVFKTNHPIDSQKKVDSLLSEYDALVLATGASKPIDLCLEGRNLEGIMFAVDYLTHSTKSLLDSKQGDYLAKGKDVLIIGSGDTSVDCVAVATRQGAKSITRFERSPKRPLSRPKSNPWPLKKQTFSTDYGLKEAIEVYGKDPREYQKLTQKFVGKNGKVSGVIASDLCWSEDSQGRRVSQEVKDSQKEYKADLVLLAMGFGGSEEQIQTHFNVAFDAKNNICTHNYETTHHRIYACGDAKMGQSLVVWAIQDGIKCAQAIQQMLGKSDENQKNNNKCV</sequence>
<evidence type="ECO:0000256" key="4">
    <source>
        <dbReference type="ARBA" id="ARBA00029440"/>
    </source>
</evidence>
<dbReference type="InterPro" id="IPR028261">
    <property type="entry name" value="DPD_II"/>
</dbReference>
<dbReference type="InterPro" id="IPR023753">
    <property type="entry name" value="FAD/NAD-binding_dom"/>
</dbReference>